<keyword evidence="2" id="KW-0067">ATP-binding</keyword>
<dbReference type="EMBL" id="LR796864">
    <property type="protein sequence ID" value="CAB4171223.1"/>
    <property type="molecule type" value="Genomic_DNA"/>
</dbReference>
<dbReference type="InterPro" id="IPR027417">
    <property type="entry name" value="P-loop_NTPase"/>
</dbReference>
<dbReference type="GO" id="GO:0003678">
    <property type="term" value="F:DNA helicase activity"/>
    <property type="evidence" value="ECO:0007669"/>
    <property type="project" value="InterPro"/>
</dbReference>
<feature type="domain" description="SF4 helicase" evidence="1">
    <location>
        <begin position="61"/>
        <end position="263"/>
    </location>
</feature>
<keyword evidence="2" id="KW-0347">Helicase</keyword>
<evidence type="ECO:0000313" key="2">
    <source>
        <dbReference type="EMBL" id="CAB4171223.1"/>
    </source>
</evidence>
<gene>
    <name evidence="3" type="ORF">UFOVP1091_48</name>
    <name evidence="4" type="ORF">UFOVP1335_53</name>
    <name evidence="5" type="ORF">UFOVP1445_48</name>
    <name evidence="2" type="ORF">UFOVP914_19</name>
</gene>
<dbReference type="Pfam" id="PF03796">
    <property type="entry name" value="DnaB_C"/>
    <property type="match status" value="1"/>
</dbReference>
<dbReference type="EMBL" id="LR797381">
    <property type="protein sequence ID" value="CAB4212974.1"/>
    <property type="molecule type" value="Genomic_DNA"/>
</dbReference>
<dbReference type="GO" id="GO:0005524">
    <property type="term" value="F:ATP binding"/>
    <property type="evidence" value="ECO:0007669"/>
    <property type="project" value="InterPro"/>
</dbReference>
<proteinExistence type="predicted"/>
<organism evidence="2">
    <name type="scientific">uncultured Caudovirales phage</name>
    <dbReference type="NCBI Taxonomy" id="2100421"/>
    <lineage>
        <taxon>Viruses</taxon>
        <taxon>Duplodnaviria</taxon>
        <taxon>Heunggongvirae</taxon>
        <taxon>Uroviricota</taxon>
        <taxon>Caudoviricetes</taxon>
        <taxon>Peduoviridae</taxon>
        <taxon>Maltschvirus</taxon>
        <taxon>Maltschvirus maltsch</taxon>
    </lineage>
</organism>
<keyword evidence="2" id="KW-0378">Hydrolase</keyword>
<evidence type="ECO:0000313" key="4">
    <source>
        <dbReference type="EMBL" id="CAB4199523.1"/>
    </source>
</evidence>
<dbReference type="EMBL" id="LR797033">
    <property type="protein sequence ID" value="CAB4183305.1"/>
    <property type="molecule type" value="Genomic_DNA"/>
</dbReference>
<dbReference type="EMBL" id="LR797281">
    <property type="protein sequence ID" value="CAB4199523.1"/>
    <property type="molecule type" value="Genomic_DNA"/>
</dbReference>
<protein>
    <submittedName>
        <fullName evidence="2">DNA helicase, DnaB-like, C-terminal</fullName>
    </submittedName>
</protein>
<evidence type="ECO:0000313" key="5">
    <source>
        <dbReference type="EMBL" id="CAB4212974.1"/>
    </source>
</evidence>
<sequence>MKLTAEEISAGWDSVEKQATPESPPALIVPPTEYRMYEPLSEAAHSFVRWAQSPQERVHLGLPLIDAEMRGIAAGEMAMMLGFAHGGKTLLLLHSLQQNRDKRIAMFIPDEPRQLILTKLTCMYHGIDARELERRVAMDDREAIDLLRQTAEENFPHLAVFDQPLSALDMERAYNEVCDVWGQIPDLLVVDYLDLVQAGETVPDKAVFLKSFGRRHDIPLLVLHQTSRHAGSDGAKLTMSSGAFGGEQQATSVIGVRRKKYQIMAEMNELMFKLDKTHSERSLERLDSLRYDAKIHEFTITVSLLKNKRPAGQLVDDIDFEIDLATGRLTPLQFGDLPEQYLRSSRG</sequence>
<evidence type="ECO:0000259" key="1">
    <source>
        <dbReference type="Pfam" id="PF03796"/>
    </source>
</evidence>
<accession>A0A6J5PID5</accession>
<dbReference type="InterPro" id="IPR007694">
    <property type="entry name" value="DNA_helicase_DnaB-like_C"/>
</dbReference>
<reference evidence="2" key="1">
    <citation type="submission" date="2020-05" db="EMBL/GenBank/DDBJ databases">
        <authorList>
            <person name="Chiriac C."/>
            <person name="Salcher M."/>
            <person name="Ghai R."/>
            <person name="Kavagutti S V."/>
        </authorList>
    </citation>
    <scope>NUCLEOTIDE SEQUENCE</scope>
</reference>
<dbReference type="Gene3D" id="3.40.50.300">
    <property type="entry name" value="P-loop containing nucleotide triphosphate hydrolases"/>
    <property type="match status" value="1"/>
</dbReference>
<dbReference type="SUPFAM" id="SSF52540">
    <property type="entry name" value="P-loop containing nucleoside triphosphate hydrolases"/>
    <property type="match status" value="1"/>
</dbReference>
<name>A0A6J5PID5_9CAUD</name>
<keyword evidence="2" id="KW-0547">Nucleotide-binding</keyword>
<evidence type="ECO:0000313" key="3">
    <source>
        <dbReference type="EMBL" id="CAB4183305.1"/>
    </source>
</evidence>
<dbReference type="GO" id="GO:0006260">
    <property type="term" value="P:DNA replication"/>
    <property type="evidence" value="ECO:0007669"/>
    <property type="project" value="InterPro"/>
</dbReference>